<dbReference type="SUPFAM" id="SSF141571">
    <property type="entry name" value="Pentapeptide repeat-like"/>
    <property type="match status" value="5"/>
</dbReference>
<keyword evidence="4" id="KW-1185">Reference proteome</keyword>
<dbReference type="Pfam" id="PF00805">
    <property type="entry name" value="Pentapeptide"/>
    <property type="match status" value="8"/>
</dbReference>
<dbReference type="InterPro" id="IPR001646">
    <property type="entry name" value="5peptide_repeat"/>
</dbReference>
<dbReference type="RefSeq" id="WP_370396355.1">
    <property type="nucleotide sequence ID" value="NZ_JALBUT010000001.1"/>
</dbReference>
<dbReference type="Gene3D" id="2.160.20.80">
    <property type="entry name" value="E3 ubiquitin-protein ligase SopA"/>
    <property type="match status" value="7"/>
</dbReference>
<dbReference type="PANTHER" id="PTHR14136">
    <property type="entry name" value="BTB_POZ DOMAIN-CONTAINING PROTEIN KCTD9"/>
    <property type="match status" value="1"/>
</dbReference>
<dbReference type="EMBL" id="JALBUT010000001">
    <property type="protein sequence ID" value="MDX8414911.1"/>
    <property type="molecule type" value="Genomic_DNA"/>
</dbReference>
<keyword evidence="1" id="KW-1133">Transmembrane helix</keyword>
<feature type="transmembrane region" description="Helical" evidence="1">
    <location>
        <begin position="1182"/>
        <end position="1199"/>
    </location>
</feature>
<comment type="caution">
    <text evidence="3">The sequence shown here is derived from an EMBL/GenBank/DDBJ whole genome shotgun (WGS) entry which is preliminary data.</text>
</comment>
<keyword evidence="2" id="KW-0732">Signal</keyword>
<sequence length="1203" mass="129940">MRKYLFTVVLVFFSLNSFADYESYTNQNVSGQDFSGRSLVRSLWRDATAVETNFSNSDLTNADFESATLTNADFTDAVITGAYFYNTTSKGFTKEQLYSTASYKNKDLSDVGLGYNDLTGWNFAGQTLTNADLSGATLTNANLGFATLTNANLGFATLTNADLSGATLTNVYFESATLTNADLSGATLTNVYFESATLTNADLSGATLTNVYFYFATLTNADFTDAVITGANFGNTTSEGFTKEQLYRTASYKNKDLSGVDLFSNNLTGWNFAGQNLTNASFYSATLTNADFTDAVITGADFYNTTSKGFTKEQLYRTASYKNKDLSGVDLGYNDLTGWNFTDVIITGANFGNTTSKGFTKEQLYSTASYKNKDLSGVGLGYNDLTGWNFTDVIITGACFRNTTSKGFTKEQLYSTASYKNKDLSGVDLSGNDLTGWDFSSQTLTNANFYSATLTNADLSGATLTNANLGFATLTNADLSGATLTNANLGSATLTNADLSGATLTNANLGFATLTNADLSGATLTNANLGFATLTNADLSGATLTNAYFADVIITGADFGSTTSKGFTKEQLYRTASYKNKDLSGVGLSGNDLTGWDFSSQNLTNADFSGARFIGKTSFGNSVSRTSDLSGANFTNADFSGVSGYIYLKGVNTNFTGADFTGTRLYGVSNSSDFNFENANFTNVKDYASANLLFYHANIKGANFTQNITSSLGADYSTFTSALYVTKSYLEHDLSGINFTNCFTYNYGFERVNLNFQNQNLTGANLTNVGRDVQWIKNPQPYDIFMQNIVSCDFRGANLTDAIINGASIAYITSEQLYSTASYKNKNLSGVWFYSLYSNSMSSENVDLTGQNLTKAFLDVSLANFDLTDSIINEVSFGRNSALSKEQLYSTKSYKDKNLQGIGLFFREIDLSGFDFSCQDLTNACFCLAGASPNLLDADFTDAIITNVIFSSYSDPGLFSDSSGFTKEQLYSTKNYKENNLGGIKLVGKIYGWDFRGKDISQMDISNRRNIISTDGTILDFAMASSDDSFSIRKYVSQVATMALDGDSTISAKIDKTASISNSTLTLESDAELEVVENATLVLADGGKIVFEASEGEKSILQIAEGSAFNFADGASIEILLTEDFKTPQTFAVMNWTDVSKITGLENLVKGENIFVESDVAHIWGWSFSVESDGLYISVPEPATYAAIFGALALAFAAYRRRK</sequence>
<protein>
    <submittedName>
        <fullName evidence="3">Pentapeptide repeat-containing protein</fullName>
    </submittedName>
</protein>
<reference evidence="3 4" key="1">
    <citation type="submission" date="2022-03" db="EMBL/GenBank/DDBJ databases">
        <title>Novel taxa within the pig intestine.</title>
        <authorList>
            <person name="Wylensek D."/>
            <person name="Bishof K."/>
            <person name="Afrizal A."/>
            <person name="Clavel T."/>
        </authorList>
    </citation>
    <scope>NUCLEOTIDE SEQUENCE [LARGE SCALE GENOMIC DNA]</scope>
    <source>
        <strain evidence="3 4">CLA-KB-P66</strain>
    </source>
</reference>
<feature type="signal peptide" evidence="2">
    <location>
        <begin position="1"/>
        <end position="19"/>
    </location>
</feature>
<keyword evidence="1" id="KW-0472">Membrane</keyword>
<evidence type="ECO:0000256" key="1">
    <source>
        <dbReference type="SAM" id="Phobius"/>
    </source>
</evidence>
<proteinExistence type="predicted"/>
<feature type="chain" id="PRO_5046905244" evidence="2">
    <location>
        <begin position="20"/>
        <end position="1203"/>
    </location>
</feature>
<evidence type="ECO:0000256" key="2">
    <source>
        <dbReference type="SAM" id="SignalP"/>
    </source>
</evidence>
<accession>A0ABU4WFU4</accession>
<evidence type="ECO:0000313" key="4">
    <source>
        <dbReference type="Proteomes" id="UP001275932"/>
    </source>
</evidence>
<name>A0ABU4WFU4_9BACT</name>
<keyword evidence="1" id="KW-0812">Transmembrane</keyword>
<dbReference type="PANTHER" id="PTHR14136:SF17">
    <property type="entry name" value="BTB_POZ DOMAIN-CONTAINING PROTEIN KCTD9"/>
    <property type="match status" value="1"/>
</dbReference>
<dbReference type="InterPro" id="IPR013424">
    <property type="entry name" value="Ice-binding_C"/>
</dbReference>
<dbReference type="Proteomes" id="UP001275932">
    <property type="component" value="Unassembled WGS sequence"/>
</dbReference>
<gene>
    <name evidence="3" type="ORF">MOX91_01750</name>
</gene>
<evidence type="ECO:0000313" key="3">
    <source>
        <dbReference type="EMBL" id="MDX8414911.1"/>
    </source>
</evidence>
<dbReference type="NCBIfam" id="TIGR02595">
    <property type="entry name" value="PEP_CTERM"/>
    <property type="match status" value="1"/>
</dbReference>
<dbReference type="InterPro" id="IPR051082">
    <property type="entry name" value="Pentapeptide-BTB/POZ_domain"/>
</dbReference>
<organism evidence="3 4">
    <name type="scientific">Intestinicryptomonas porci</name>
    <dbReference type="NCBI Taxonomy" id="2926320"/>
    <lineage>
        <taxon>Bacteria</taxon>
        <taxon>Pseudomonadati</taxon>
        <taxon>Verrucomicrobiota</taxon>
        <taxon>Opitutia</taxon>
        <taxon>Opitutales</taxon>
        <taxon>Intestinicryptomonaceae</taxon>
        <taxon>Intestinicryptomonas</taxon>
    </lineage>
</organism>
<dbReference type="Pfam" id="PF13576">
    <property type="entry name" value="Pentapeptide_3"/>
    <property type="match status" value="1"/>
</dbReference>